<feature type="transmembrane region" description="Helical" evidence="1">
    <location>
        <begin position="139"/>
        <end position="164"/>
    </location>
</feature>
<sequence length="248" mass="27463">MSAWRQARQISPCKSLVASGPVCRGTMGAMRKHISETTGLQRLGYGLLAGLLTAALPLPLVWPLRGLLAWCAGIAVYLLLAWWLCMRFDGRRTRERAQAQDEPSVVIFLVLVLATLACVAAIVFMMQHTRDLSGMERTLHIALSMAALAASWLFIQAIFAFHYAHRYYQEEQRKQPAGPGLQFPGGGDPDYFDFLYYAHVIGMTSQVSDVQVSSRGMRRLTTLHAMLSFAFNMLILALSINVVGSALQ</sequence>
<dbReference type="Proteomes" id="UP000008332">
    <property type="component" value="Chromosome"/>
</dbReference>
<organism evidence="2 3">
    <name type="scientific">Albidiferax ferrireducens (strain ATCC BAA-621 / DSM 15236 / T118)</name>
    <name type="common">Rhodoferax ferrireducens</name>
    <dbReference type="NCBI Taxonomy" id="338969"/>
    <lineage>
        <taxon>Bacteria</taxon>
        <taxon>Pseudomonadati</taxon>
        <taxon>Pseudomonadota</taxon>
        <taxon>Betaproteobacteria</taxon>
        <taxon>Burkholderiales</taxon>
        <taxon>Comamonadaceae</taxon>
        <taxon>Rhodoferax</taxon>
    </lineage>
</organism>
<accession>Q21RD6</accession>
<dbReference type="EMBL" id="CP000267">
    <property type="protein sequence ID" value="ABD71667.1"/>
    <property type="molecule type" value="Genomic_DNA"/>
</dbReference>
<feature type="transmembrane region" description="Helical" evidence="1">
    <location>
        <begin position="43"/>
        <end position="61"/>
    </location>
</feature>
<evidence type="ECO:0000313" key="2">
    <source>
        <dbReference type="EMBL" id="ABD71667.1"/>
    </source>
</evidence>
<keyword evidence="1" id="KW-1133">Transmembrane helix</keyword>
<protein>
    <recommendedName>
        <fullName evidence="4">DUF1345 domain-containing protein</fullName>
    </recommendedName>
</protein>
<dbReference type="KEGG" id="rfr:Rfer_3969"/>
<reference evidence="3" key="1">
    <citation type="submission" date="2006-02" db="EMBL/GenBank/DDBJ databases">
        <title>Complete sequence of chromosome of Rhodoferax ferrireducens DSM 15236.</title>
        <authorList>
            <person name="Copeland A."/>
            <person name="Lucas S."/>
            <person name="Lapidus A."/>
            <person name="Barry K."/>
            <person name="Detter J.C."/>
            <person name="Glavina del Rio T."/>
            <person name="Hammon N."/>
            <person name="Israni S."/>
            <person name="Pitluck S."/>
            <person name="Brettin T."/>
            <person name="Bruce D."/>
            <person name="Han C."/>
            <person name="Tapia R."/>
            <person name="Gilna P."/>
            <person name="Kiss H."/>
            <person name="Schmutz J."/>
            <person name="Larimer F."/>
            <person name="Land M."/>
            <person name="Kyrpides N."/>
            <person name="Ivanova N."/>
            <person name="Richardson P."/>
        </authorList>
    </citation>
    <scope>NUCLEOTIDE SEQUENCE [LARGE SCALE GENOMIC DNA]</scope>
    <source>
        <strain evidence="3">ATCC BAA-621 / DSM 15236 / T118</strain>
    </source>
</reference>
<dbReference type="AlphaFoldDB" id="Q21RD6"/>
<dbReference type="eggNOG" id="COG4291">
    <property type="taxonomic scope" value="Bacteria"/>
</dbReference>
<dbReference type="InterPro" id="IPR009781">
    <property type="entry name" value="DUF1345"/>
</dbReference>
<feature type="transmembrane region" description="Helical" evidence="1">
    <location>
        <begin position="105"/>
        <end position="127"/>
    </location>
</feature>
<name>Q21RD6_ALBFT</name>
<dbReference type="STRING" id="338969.Rfer_3969"/>
<evidence type="ECO:0000313" key="3">
    <source>
        <dbReference type="Proteomes" id="UP000008332"/>
    </source>
</evidence>
<proteinExistence type="predicted"/>
<evidence type="ECO:0000256" key="1">
    <source>
        <dbReference type="SAM" id="Phobius"/>
    </source>
</evidence>
<keyword evidence="1" id="KW-0812">Transmembrane</keyword>
<evidence type="ECO:0008006" key="4">
    <source>
        <dbReference type="Google" id="ProtNLM"/>
    </source>
</evidence>
<dbReference type="Pfam" id="PF07077">
    <property type="entry name" value="DUF1345"/>
    <property type="match status" value="1"/>
</dbReference>
<keyword evidence="1" id="KW-0472">Membrane</keyword>
<feature type="transmembrane region" description="Helical" evidence="1">
    <location>
        <begin position="67"/>
        <end position="85"/>
    </location>
</feature>
<feature type="transmembrane region" description="Helical" evidence="1">
    <location>
        <begin position="225"/>
        <end position="247"/>
    </location>
</feature>
<gene>
    <name evidence="2" type="ordered locus">Rfer_3969</name>
</gene>
<keyword evidence="3" id="KW-1185">Reference proteome</keyword>
<dbReference type="HOGENOM" id="CLU_098677_1_0_4"/>